<name>A0A835R3N1_VANPL</name>
<evidence type="ECO:0000313" key="1">
    <source>
        <dbReference type="EMBL" id="KAG0480960.1"/>
    </source>
</evidence>
<reference evidence="1 2" key="1">
    <citation type="journal article" date="2020" name="Nat. Food">
        <title>A phased Vanilla planifolia genome enables genetic improvement of flavour and production.</title>
        <authorList>
            <person name="Hasing T."/>
            <person name="Tang H."/>
            <person name="Brym M."/>
            <person name="Khazi F."/>
            <person name="Huang T."/>
            <person name="Chambers A.H."/>
        </authorList>
    </citation>
    <scope>NUCLEOTIDE SEQUENCE [LARGE SCALE GENOMIC DNA]</scope>
    <source>
        <tissue evidence="1">Leaf</tissue>
    </source>
</reference>
<accession>A0A835R3N1</accession>
<proteinExistence type="predicted"/>
<dbReference type="AlphaFoldDB" id="A0A835R3N1"/>
<organism evidence="1 2">
    <name type="scientific">Vanilla planifolia</name>
    <name type="common">Vanilla</name>
    <dbReference type="NCBI Taxonomy" id="51239"/>
    <lineage>
        <taxon>Eukaryota</taxon>
        <taxon>Viridiplantae</taxon>
        <taxon>Streptophyta</taxon>
        <taxon>Embryophyta</taxon>
        <taxon>Tracheophyta</taxon>
        <taxon>Spermatophyta</taxon>
        <taxon>Magnoliopsida</taxon>
        <taxon>Liliopsida</taxon>
        <taxon>Asparagales</taxon>
        <taxon>Orchidaceae</taxon>
        <taxon>Vanilloideae</taxon>
        <taxon>Vanilleae</taxon>
        <taxon>Vanilla</taxon>
    </lineage>
</organism>
<keyword evidence="2" id="KW-1185">Reference proteome</keyword>
<protein>
    <submittedName>
        <fullName evidence="1">Uncharacterized protein</fullName>
    </submittedName>
</protein>
<comment type="caution">
    <text evidence="1">The sequence shown here is derived from an EMBL/GenBank/DDBJ whole genome shotgun (WGS) entry which is preliminary data.</text>
</comment>
<dbReference type="Proteomes" id="UP000636800">
    <property type="component" value="Chromosome 5"/>
</dbReference>
<gene>
    <name evidence="1" type="ORF">HPP92_011818</name>
</gene>
<dbReference type="EMBL" id="JADCNL010000005">
    <property type="protein sequence ID" value="KAG0480960.1"/>
    <property type="molecule type" value="Genomic_DNA"/>
</dbReference>
<sequence length="53" mass="5951">MALSCAYLFAPVDIRRCSKTSATCLLPSRPPNRASKGFFIPDWISHRICFAHP</sequence>
<evidence type="ECO:0000313" key="2">
    <source>
        <dbReference type="Proteomes" id="UP000636800"/>
    </source>
</evidence>